<dbReference type="AlphaFoldDB" id="A0A816MWD8"/>
<gene>
    <name evidence="2" type="ORF">WKI299_LOCUS4427</name>
</gene>
<name>A0A816MWD8_9BILA</name>
<keyword evidence="1" id="KW-0677">Repeat</keyword>
<dbReference type="Proteomes" id="UP000663856">
    <property type="component" value="Unassembled WGS sequence"/>
</dbReference>
<dbReference type="EMBL" id="CAJNRF010001100">
    <property type="protein sequence ID" value="CAF1994256.1"/>
    <property type="molecule type" value="Genomic_DNA"/>
</dbReference>
<evidence type="ECO:0000313" key="3">
    <source>
        <dbReference type="Proteomes" id="UP000663856"/>
    </source>
</evidence>
<accession>A0A816MWD8</accession>
<evidence type="ECO:0000256" key="1">
    <source>
        <dbReference type="ARBA" id="ARBA00022737"/>
    </source>
</evidence>
<dbReference type="Pfam" id="PF01436">
    <property type="entry name" value="NHL"/>
    <property type="match status" value="1"/>
</dbReference>
<dbReference type="Gene3D" id="2.120.10.30">
    <property type="entry name" value="TolB, C-terminal domain"/>
    <property type="match status" value="1"/>
</dbReference>
<organism evidence="2 3">
    <name type="scientific">Rotaria magnacalcarata</name>
    <dbReference type="NCBI Taxonomy" id="392030"/>
    <lineage>
        <taxon>Eukaryota</taxon>
        <taxon>Metazoa</taxon>
        <taxon>Spiralia</taxon>
        <taxon>Gnathifera</taxon>
        <taxon>Rotifera</taxon>
        <taxon>Eurotatoria</taxon>
        <taxon>Bdelloidea</taxon>
        <taxon>Philodinida</taxon>
        <taxon>Philodinidae</taxon>
        <taxon>Rotaria</taxon>
    </lineage>
</organism>
<evidence type="ECO:0000313" key="2">
    <source>
        <dbReference type="EMBL" id="CAF1994256.1"/>
    </source>
</evidence>
<feature type="non-terminal residue" evidence="2">
    <location>
        <position position="80"/>
    </location>
</feature>
<dbReference type="InterPro" id="IPR001258">
    <property type="entry name" value="NHL_repeat"/>
</dbReference>
<protein>
    <submittedName>
        <fullName evidence="2">Uncharacterized protein</fullName>
    </submittedName>
</protein>
<reference evidence="2" key="1">
    <citation type="submission" date="2021-02" db="EMBL/GenBank/DDBJ databases">
        <authorList>
            <person name="Nowell W R."/>
        </authorList>
    </citation>
    <scope>NUCLEOTIDE SEQUENCE</scope>
</reference>
<comment type="caution">
    <text evidence="2">The sequence shown here is derived from an EMBL/GenBank/DDBJ whole genome shotgun (WGS) entry which is preliminary data.</text>
</comment>
<dbReference type="InterPro" id="IPR011042">
    <property type="entry name" value="6-blade_b-propeller_TolB-like"/>
</dbReference>
<proteinExistence type="predicted"/>
<sequence length="80" mass="8963">MKWVKDERLGTIVAGSLDKGNVLGQLCHPQGIFLDTLGTLYVTDSGDNRVMRWRRDEKYGTMIVGKAGQGKTAQKLNRLR</sequence>
<dbReference type="SUPFAM" id="SSF101898">
    <property type="entry name" value="NHL repeat"/>
    <property type="match status" value="1"/>
</dbReference>